<sequence>MREIVLAGVLVLSTSTCFAQATQPSQPAPSGTSQPAASQPGAANLCQELLGFMKAPPPEATAASAAAKPAAEKQAAPAKSEPAQQDASKLAGTSATDKKASPNGDAGSAQAATGQDGVATDAPKPGKDKADSGTVANAPQKESRAAPVPPADVTSTPRESVLTMEAAQKLADANDTAQCQKAARQMRVAGVAMPPPLIALAALDLQYQQKSGAGVAPAGTAAPAGNE</sequence>
<evidence type="ECO:0000313" key="3">
    <source>
        <dbReference type="EMBL" id="MFC3206369.1"/>
    </source>
</evidence>
<proteinExistence type="predicted"/>
<dbReference type="Proteomes" id="UP001595583">
    <property type="component" value="Unassembled WGS sequence"/>
</dbReference>
<feature type="signal peptide" evidence="2">
    <location>
        <begin position="1"/>
        <end position="21"/>
    </location>
</feature>
<accession>A0ABV7KB61</accession>
<feature type="chain" id="PRO_5047145450" evidence="2">
    <location>
        <begin position="22"/>
        <end position="227"/>
    </location>
</feature>
<name>A0ABV7KB61_9HYPH</name>
<keyword evidence="2" id="KW-0732">Signal</keyword>
<dbReference type="EMBL" id="JBHRTK010000010">
    <property type="protein sequence ID" value="MFC3206369.1"/>
    <property type="molecule type" value="Genomic_DNA"/>
</dbReference>
<keyword evidence="4" id="KW-1185">Reference proteome</keyword>
<evidence type="ECO:0000256" key="2">
    <source>
        <dbReference type="SAM" id="SignalP"/>
    </source>
</evidence>
<protein>
    <submittedName>
        <fullName evidence="3">Uncharacterized protein</fullName>
    </submittedName>
</protein>
<feature type="compositionally biased region" description="Low complexity" evidence="1">
    <location>
        <begin position="60"/>
        <end position="85"/>
    </location>
</feature>
<dbReference type="RefSeq" id="WP_378220179.1">
    <property type="nucleotide sequence ID" value="NZ_JBHRTK010000010.1"/>
</dbReference>
<gene>
    <name evidence="3" type="ORF">ACFOHJ_09130</name>
</gene>
<reference evidence="4" key="1">
    <citation type="journal article" date="2019" name="Int. J. Syst. Evol. Microbiol.">
        <title>The Global Catalogue of Microorganisms (GCM) 10K type strain sequencing project: providing services to taxonomists for standard genome sequencing and annotation.</title>
        <authorList>
            <consortium name="The Broad Institute Genomics Platform"/>
            <consortium name="The Broad Institute Genome Sequencing Center for Infectious Disease"/>
            <person name="Wu L."/>
            <person name="Ma J."/>
        </authorList>
    </citation>
    <scope>NUCLEOTIDE SEQUENCE [LARGE SCALE GENOMIC DNA]</scope>
    <source>
        <strain evidence="4">KCTC 52165</strain>
    </source>
</reference>
<evidence type="ECO:0000256" key="1">
    <source>
        <dbReference type="SAM" id="MobiDB-lite"/>
    </source>
</evidence>
<feature type="compositionally biased region" description="Polar residues" evidence="1">
    <location>
        <begin position="20"/>
        <end position="37"/>
    </location>
</feature>
<feature type="region of interest" description="Disordered" evidence="1">
    <location>
        <begin position="20"/>
        <end position="162"/>
    </location>
</feature>
<comment type="caution">
    <text evidence="3">The sequence shown here is derived from an EMBL/GenBank/DDBJ whole genome shotgun (WGS) entry which is preliminary data.</text>
</comment>
<organism evidence="3 4">
    <name type="scientific">Aquamicrobium soli</name>
    <dbReference type="NCBI Taxonomy" id="1811518"/>
    <lineage>
        <taxon>Bacteria</taxon>
        <taxon>Pseudomonadati</taxon>
        <taxon>Pseudomonadota</taxon>
        <taxon>Alphaproteobacteria</taxon>
        <taxon>Hyphomicrobiales</taxon>
        <taxon>Phyllobacteriaceae</taxon>
        <taxon>Aquamicrobium</taxon>
    </lineage>
</organism>
<evidence type="ECO:0000313" key="4">
    <source>
        <dbReference type="Proteomes" id="UP001595583"/>
    </source>
</evidence>